<dbReference type="Proteomes" id="UP000252800">
    <property type="component" value="Unassembled WGS sequence"/>
</dbReference>
<sequence length="490" mass="57542">MSLLNNIKKNCPSTTTFIKKLLSIKDDNITFPTYTDALSEEKVHGVSSKVFSGLLSYPENPYCCPKCGVVGSVIKHTPKASLIQMIPFQNVPTYLRLYKQRYRCKDCDHTFSATTNIVDENCYISKALKFAILSDLKQKCSMTDIANRYFVSTKTVERILKSYTYEANPYTYQLPECLLVDEFKGTKDCHTKLCFIFSDGQTGKIIDILNDRRNFAIKDYFLRFSLENRCRVKYVVMDMNASYPYAIKEIFPNAEIIIDRFHIVQQLNRALNNKRIQVMKEQKNKESRHYTKLKRYWKFVLTHEDNLNYEKRSQYPLFDKKFVTQTEVVDTLLSFDEGFKQCYQIYQSLLGHFHKKEYNEFFDVLDALPRNLDKSFKKSLKYLTKHTRSIKNSLRLPYSNGKLEGKNNLIKALQRVSFGFRNFKNMRRRIFLYEENWQTKKTKETKMKKNNCLKPSLNRTKSVTDGFISCARATQVDKSTLAQLQPPVRT</sequence>
<evidence type="ECO:0000259" key="1">
    <source>
        <dbReference type="Pfam" id="PF01610"/>
    </source>
</evidence>
<dbReference type="NCBIfam" id="NF033550">
    <property type="entry name" value="transpos_ISL3"/>
    <property type="match status" value="1"/>
</dbReference>
<evidence type="ECO:0000313" key="3">
    <source>
        <dbReference type="EMBL" id="RBR28849.1"/>
    </source>
</evidence>
<dbReference type="Pfam" id="PF01610">
    <property type="entry name" value="DDE_Tnp_ISL3"/>
    <property type="match status" value="1"/>
</dbReference>
<dbReference type="InterPro" id="IPR047951">
    <property type="entry name" value="Transpos_ISL3"/>
</dbReference>
<gene>
    <name evidence="3" type="ORF">EB18_01466</name>
</gene>
<dbReference type="InterPro" id="IPR002560">
    <property type="entry name" value="Transposase_DDE"/>
</dbReference>
<reference evidence="3 4" key="1">
    <citation type="submission" date="2015-06" db="EMBL/GenBank/DDBJ databases">
        <title>The Genome Sequence of Enterococcus cecorum 170AEA1.</title>
        <authorList>
            <consortium name="The Broad Institute Genomics Platform"/>
            <consortium name="The Broad Institute Genome Sequencing Center for Infectious Disease"/>
            <person name="Earl A.M."/>
            <person name="Van Tyne D."/>
            <person name="Lebreton F."/>
            <person name="Saavedra J.T."/>
            <person name="Gilmore M.S."/>
            <person name="Manson McGuire A."/>
            <person name="Clock S."/>
            <person name="Crupain M."/>
            <person name="Rangan U."/>
            <person name="Young S."/>
            <person name="Abouelleil A."/>
            <person name="Cao P."/>
            <person name="Chapman S.B."/>
            <person name="Griggs A."/>
            <person name="Priest M."/>
            <person name="Shea T."/>
            <person name="Wortman J."/>
            <person name="Nusbaum C."/>
            <person name="Birren B."/>
        </authorList>
    </citation>
    <scope>NUCLEOTIDE SEQUENCE [LARGE SCALE GENOMIC DNA]</scope>
    <source>
        <strain evidence="3 4">170AEA1</strain>
    </source>
</reference>
<dbReference type="InterPro" id="IPR029261">
    <property type="entry name" value="Transposase_Znf"/>
</dbReference>
<dbReference type="Pfam" id="PF14690">
    <property type="entry name" value="Zn_ribbon_ISL3"/>
    <property type="match status" value="1"/>
</dbReference>
<dbReference type="EMBL" id="LEOY01000012">
    <property type="protein sequence ID" value="RBR28849.1"/>
    <property type="molecule type" value="Genomic_DNA"/>
</dbReference>
<protein>
    <recommendedName>
        <fullName evidence="5">Transposase</fullName>
    </recommendedName>
</protein>
<dbReference type="AlphaFoldDB" id="A0A366SGL9"/>
<feature type="domain" description="Transposase IS204/IS1001/IS1096/IS1165 DDE" evidence="1">
    <location>
        <begin position="179"/>
        <end position="430"/>
    </location>
</feature>
<accession>A0A366SGL9</accession>
<organism evidence="3 4">
    <name type="scientific">Enterococcus cecorum</name>
    <dbReference type="NCBI Taxonomy" id="44008"/>
    <lineage>
        <taxon>Bacteria</taxon>
        <taxon>Bacillati</taxon>
        <taxon>Bacillota</taxon>
        <taxon>Bacilli</taxon>
        <taxon>Lactobacillales</taxon>
        <taxon>Enterococcaceae</taxon>
        <taxon>Enterococcus</taxon>
    </lineage>
</organism>
<dbReference type="PANTHER" id="PTHR33498">
    <property type="entry name" value="TRANSPOSASE FOR INSERTION SEQUENCE ELEMENT IS1557"/>
    <property type="match status" value="1"/>
</dbReference>
<proteinExistence type="predicted"/>
<evidence type="ECO:0000259" key="2">
    <source>
        <dbReference type="Pfam" id="PF14690"/>
    </source>
</evidence>
<name>A0A366SGL9_9ENTE</name>
<evidence type="ECO:0008006" key="5">
    <source>
        <dbReference type="Google" id="ProtNLM"/>
    </source>
</evidence>
<evidence type="ECO:0000313" key="4">
    <source>
        <dbReference type="Proteomes" id="UP000252800"/>
    </source>
</evidence>
<comment type="caution">
    <text evidence="3">The sequence shown here is derived from an EMBL/GenBank/DDBJ whole genome shotgun (WGS) entry which is preliminary data.</text>
</comment>
<feature type="domain" description="Transposase IS204/IS1001/IS1096/IS1165 zinc-finger" evidence="2">
    <location>
        <begin position="63"/>
        <end position="107"/>
    </location>
</feature>
<dbReference type="PANTHER" id="PTHR33498:SF1">
    <property type="entry name" value="TRANSPOSASE FOR INSERTION SEQUENCE ELEMENT IS1557"/>
    <property type="match status" value="1"/>
</dbReference>